<feature type="compositionally biased region" description="Polar residues" evidence="6">
    <location>
        <begin position="91"/>
        <end position="107"/>
    </location>
</feature>
<evidence type="ECO:0000256" key="4">
    <source>
        <dbReference type="ARBA" id="ARBA00022833"/>
    </source>
</evidence>
<dbReference type="PROSITE" id="PS52027">
    <property type="entry name" value="ZF_C2HC_C3H"/>
    <property type="match status" value="2"/>
</dbReference>
<evidence type="ECO:0000256" key="1">
    <source>
        <dbReference type="ARBA" id="ARBA00022723"/>
    </source>
</evidence>
<evidence type="ECO:0000256" key="6">
    <source>
        <dbReference type="SAM" id="MobiDB-lite"/>
    </source>
</evidence>
<keyword evidence="1" id="KW-0479">Metal-binding</keyword>
<evidence type="ECO:0000313" key="8">
    <source>
        <dbReference type="EMBL" id="GET90288.1"/>
    </source>
</evidence>
<name>A0A640KLR6_LEITA</name>
<proteinExistence type="predicted"/>
<dbReference type="EMBL" id="BLBS01000040">
    <property type="protein sequence ID" value="GET90288.1"/>
    <property type="molecule type" value="Genomic_DNA"/>
</dbReference>
<feature type="region of interest" description="Disordered" evidence="6">
    <location>
        <begin position="285"/>
        <end position="371"/>
    </location>
</feature>
<keyword evidence="3 5" id="KW-0863">Zinc-finger</keyword>
<comment type="caution">
    <text evidence="8">The sequence shown here is derived from an EMBL/GenBank/DDBJ whole genome shotgun (WGS) entry which is preliminary data.</text>
</comment>
<dbReference type="GO" id="GO:0008270">
    <property type="term" value="F:zinc ion binding"/>
    <property type="evidence" value="ECO:0007669"/>
    <property type="project" value="UniProtKB-KW"/>
</dbReference>
<feature type="compositionally biased region" description="Low complexity" evidence="6">
    <location>
        <begin position="315"/>
        <end position="331"/>
    </location>
</feature>
<dbReference type="PANTHER" id="PTHR13555">
    <property type="entry name" value="C2H2 ZINC FINGER CGI-62-RELATED"/>
    <property type="match status" value="1"/>
</dbReference>
<gene>
    <name evidence="8" type="ORF">LtaPh_2903000</name>
</gene>
<feature type="region of interest" description="Disordered" evidence="6">
    <location>
        <begin position="145"/>
        <end position="165"/>
    </location>
</feature>
<evidence type="ECO:0000256" key="3">
    <source>
        <dbReference type="ARBA" id="ARBA00022771"/>
    </source>
</evidence>
<protein>
    <recommendedName>
        <fullName evidence="7">C2HC/C3H-type domain-containing protein</fullName>
    </recommendedName>
</protein>
<evidence type="ECO:0000256" key="5">
    <source>
        <dbReference type="PROSITE-ProRule" id="PRU01371"/>
    </source>
</evidence>
<reference evidence="8" key="1">
    <citation type="submission" date="2019-11" db="EMBL/GenBank/DDBJ databases">
        <title>Leishmania tarentolae CDS.</title>
        <authorList>
            <person name="Goto Y."/>
            <person name="Yamagishi J."/>
        </authorList>
    </citation>
    <scope>NUCLEOTIDE SEQUENCE [LARGE SCALE GENOMIC DNA]</scope>
    <source>
        <strain evidence="8">Parrot Tar II</strain>
    </source>
</reference>
<feature type="compositionally biased region" description="Polar residues" evidence="6">
    <location>
        <begin position="64"/>
        <end position="77"/>
    </location>
</feature>
<accession>A0A640KLR6</accession>
<dbReference type="Gene3D" id="3.30.160.60">
    <property type="entry name" value="Classic Zinc Finger"/>
    <property type="match status" value="2"/>
</dbReference>
<dbReference type="Pfam" id="PF13913">
    <property type="entry name" value="zf-C2HC_2"/>
    <property type="match status" value="2"/>
</dbReference>
<dbReference type="VEuPathDB" id="TriTrypDB:LtaPh_2903000"/>
<dbReference type="InterPro" id="IPR049899">
    <property type="entry name" value="Znf_C2HC_C3H"/>
</dbReference>
<feature type="compositionally biased region" description="Low complexity" evidence="6">
    <location>
        <begin position="193"/>
        <end position="204"/>
    </location>
</feature>
<keyword evidence="4" id="KW-0862">Zinc</keyword>
<evidence type="ECO:0000256" key="2">
    <source>
        <dbReference type="ARBA" id="ARBA00022737"/>
    </source>
</evidence>
<dbReference type="InterPro" id="IPR026319">
    <property type="entry name" value="ZC2HC1A/B-like"/>
</dbReference>
<dbReference type="Proteomes" id="UP000419144">
    <property type="component" value="Unassembled WGS sequence"/>
</dbReference>
<evidence type="ECO:0000259" key="7">
    <source>
        <dbReference type="PROSITE" id="PS52027"/>
    </source>
</evidence>
<keyword evidence="9" id="KW-1185">Reference proteome</keyword>
<feature type="region of interest" description="Disordered" evidence="6">
    <location>
        <begin position="193"/>
        <end position="214"/>
    </location>
</feature>
<evidence type="ECO:0000313" key="9">
    <source>
        <dbReference type="Proteomes" id="UP000419144"/>
    </source>
</evidence>
<dbReference type="PANTHER" id="PTHR13555:SF36">
    <property type="entry name" value="ZINC FINGER C2HC DOMAIN-CONTAINING PROTEIN 1B"/>
    <property type="match status" value="1"/>
</dbReference>
<sequence length="403" mass="42609">MSVARDGSCAHSDGGFDGRSLLSEQTTLLQESTAGEINFIHFLKLRLSAQQRATAQRNYWQRAQREATGSVNANTTRAHGRDGIHTPAAPISTTSAGRESVTSSNLASGRRDWNATGRMEGAPFSMYGAERVMLERSSTSLSTLSKQDALASATPHSALPPPTVYQHSFEDLPAAASKRRVAPASEVMDFGAAPTAESSEGGSSSHRRPSGALAEEDAYMSAPLITSSVSIAAAAAIDERPAMACGKPHVPADVDEMKDVELEPCPHCGRTFAPARLERHVTTCQRQTSASLKTKGELRSSKVVSSRRKGDRAASDNGAAASATATAAIGGTASGGPQRWPNDAANKPEKWRKQSARLRSAMAGASLAEDDDRVPCPSCGRRFADHVAERHISICKSKSGRLA</sequence>
<organism evidence="8 9">
    <name type="scientific">Leishmania tarentolae</name>
    <name type="common">Sauroleishmania tarentolae</name>
    <dbReference type="NCBI Taxonomy" id="5689"/>
    <lineage>
        <taxon>Eukaryota</taxon>
        <taxon>Discoba</taxon>
        <taxon>Euglenozoa</taxon>
        <taxon>Kinetoplastea</taxon>
        <taxon>Metakinetoplastina</taxon>
        <taxon>Trypanosomatida</taxon>
        <taxon>Trypanosomatidae</taxon>
        <taxon>Leishmaniinae</taxon>
        <taxon>Leishmania</taxon>
        <taxon>lizard Leishmania</taxon>
    </lineage>
</organism>
<keyword evidence="2" id="KW-0677">Repeat</keyword>
<dbReference type="OrthoDB" id="10255185at2759"/>
<feature type="domain" description="C2HC/C3H-type" evidence="7">
    <location>
        <begin position="261"/>
        <end position="290"/>
    </location>
</feature>
<dbReference type="AlphaFoldDB" id="A0A640KLR6"/>
<feature type="domain" description="C2HC/C3H-type" evidence="7">
    <location>
        <begin position="372"/>
        <end position="401"/>
    </location>
</feature>
<feature type="region of interest" description="Disordered" evidence="6">
    <location>
        <begin position="64"/>
        <end position="114"/>
    </location>
</feature>